<evidence type="ECO:0000256" key="5">
    <source>
        <dbReference type="SAM" id="SignalP"/>
    </source>
</evidence>
<reference evidence="7 8" key="1">
    <citation type="submission" date="2020-02" db="EMBL/GenBank/DDBJ databases">
        <title>complete genome sequence of Rhodobacteraceae bacterium.</title>
        <authorList>
            <person name="Park J."/>
            <person name="Kim Y.-S."/>
            <person name="Kim K.-H."/>
        </authorList>
    </citation>
    <scope>NUCLEOTIDE SEQUENCE [LARGE SCALE GENOMIC DNA]</scope>
    <source>
        <strain evidence="7 8">RR4-56</strain>
    </source>
</reference>
<keyword evidence="8" id="KW-1185">Reference proteome</keyword>
<sequence>MPRLIIAALIALCAAFPVGAAEFSTEQKAEIDAMIRAYILENPEILVEAMQVLEKRHQDQTSSADRDKIAASRDAIFDDGFSHVVGNPEGDVTVVEFLDYRCPYCKRAHESVEALLEADSNVRVIVKEFPILGPESTFASRVAMAAMMQSSTIYEDLNDAMMEHKGNLDEATVFALAKDAGADIDRLREDMQSPEIAENIRRTYALARELEINGTPGFIIGDQILRGYAPYEQLHEMVEAARSQG</sequence>
<keyword evidence="1 5" id="KW-0732">Signal</keyword>
<accession>A0A7L5BTV5</accession>
<evidence type="ECO:0000313" key="8">
    <source>
        <dbReference type="Proteomes" id="UP000503336"/>
    </source>
</evidence>
<dbReference type="InterPro" id="IPR013766">
    <property type="entry name" value="Thioredoxin_domain"/>
</dbReference>
<dbReference type="GO" id="GO:0016491">
    <property type="term" value="F:oxidoreductase activity"/>
    <property type="evidence" value="ECO:0007669"/>
    <property type="project" value="UniProtKB-KW"/>
</dbReference>
<feature type="chain" id="PRO_5029609921" evidence="5">
    <location>
        <begin position="21"/>
        <end position="245"/>
    </location>
</feature>
<protein>
    <submittedName>
        <fullName evidence="7">DsbA family protein</fullName>
    </submittedName>
</protein>
<dbReference type="Pfam" id="PF18312">
    <property type="entry name" value="ScsC_N"/>
    <property type="match status" value="1"/>
</dbReference>
<evidence type="ECO:0000256" key="3">
    <source>
        <dbReference type="ARBA" id="ARBA00023157"/>
    </source>
</evidence>
<dbReference type="RefSeq" id="WP_165094993.1">
    <property type="nucleotide sequence ID" value="NZ_CP049056.1"/>
</dbReference>
<keyword evidence="3" id="KW-1015">Disulfide bond</keyword>
<dbReference type="PROSITE" id="PS51352">
    <property type="entry name" value="THIOREDOXIN_2"/>
    <property type="match status" value="1"/>
</dbReference>
<dbReference type="CDD" id="cd03023">
    <property type="entry name" value="DsbA_Com1_like"/>
    <property type="match status" value="1"/>
</dbReference>
<dbReference type="PANTHER" id="PTHR13887">
    <property type="entry name" value="GLUTATHIONE S-TRANSFERASE KAPPA"/>
    <property type="match status" value="1"/>
</dbReference>
<dbReference type="Gene3D" id="3.40.30.10">
    <property type="entry name" value="Glutaredoxin"/>
    <property type="match status" value="1"/>
</dbReference>
<gene>
    <name evidence="7" type="ORF">G5B40_03385</name>
</gene>
<name>A0A7L5BTV5_9RHOB</name>
<dbReference type="Proteomes" id="UP000503336">
    <property type="component" value="Chromosome"/>
</dbReference>
<dbReference type="SUPFAM" id="SSF52833">
    <property type="entry name" value="Thioredoxin-like"/>
    <property type="match status" value="1"/>
</dbReference>
<dbReference type="EMBL" id="CP049056">
    <property type="protein sequence ID" value="QIE54561.1"/>
    <property type="molecule type" value="Genomic_DNA"/>
</dbReference>
<dbReference type="AlphaFoldDB" id="A0A7L5BTV5"/>
<feature type="signal peptide" evidence="5">
    <location>
        <begin position="1"/>
        <end position="20"/>
    </location>
</feature>
<proteinExistence type="predicted"/>
<evidence type="ECO:0000256" key="4">
    <source>
        <dbReference type="ARBA" id="ARBA00023284"/>
    </source>
</evidence>
<evidence type="ECO:0000256" key="2">
    <source>
        <dbReference type="ARBA" id="ARBA00023002"/>
    </source>
</evidence>
<evidence type="ECO:0000313" key="7">
    <source>
        <dbReference type="EMBL" id="QIE54561.1"/>
    </source>
</evidence>
<feature type="domain" description="Thioredoxin" evidence="6">
    <location>
        <begin position="51"/>
        <end position="243"/>
    </location>
</feature>
<keyword evidence="4" id="KW-0676">Redox-active center</keyword>
<dbReference type="InterPro" id="IPR041205">
    <property type="entry name" value="ScsC_N"/>
</dbReference>
<evidence type="ECO:0000259" key="6">
    <source>
        <dbReference type="PROSITE" id="PS51352"/>
    </source>
</evidence>
<dbReference type="PANTHER" id="PTHR13887:SF14">
    <property type="entry name" value="DISULFIDE BOND FORMATION PROTEIN D"/>
    <property type="match status" value="1"/>
</dbReference>
<dbReference type="Pfam" id="PF01323">
    <property type="entry name" value="DSBA"/>
    <property type="match status" value="1"/>
</dbReference>
<organism evidence="7 8">
    <name type="scientific">Pikeienuella piscinae</name>
    <dbReference type="NCBI Taxonomy" id="2748098"/>
    <lineage>
        <taxon>Bacteria</taxon>
        <taxon>Pseudomonadati</taxon>
        <taxon>Pseudomonadota</taxon>
        <taxon>Alphaproteobacteria</taxon>
        <taxon>Rhodobacterales</taxon>
        <taxon>Paracoccaceae</taxon>
        <taxon>Pikeienuella</taxon>
    </lineage>
</organism>
<dbReference type="InterPro" id="IPR001853">
    <property type="entry name" value="DSBA-like_thioredoxin_dom"/>
</dbReference>
<dbReference type="KEGG" id="hdh:G5B40_03385"/>
<evidence type="ECO:0000256" key="1">
    <source>
        <dbReference type="ARBA" id="ARBA00022729"/>
    </source>
</evidence>
<keyword evidence="2" id="KW-0560">Oxidoreductase</keyword>
<dbReference type="InterPro" id="IPR036249">
    <property type="entry name" value="Thioredoxin-like_sf"/>
</dbReference>